<feature type="active site" description="Charge relay system" evidence="5">
    <location>
        <position position="459"/>
    </location>
</feature>
<evidence type="ECO:0000313" key="10">
    <source>
        <dbReference type="Proteomes" id="UP001164963"/>
    </source>
</evidence>
<reference evidence="9" key="1">
    <citation type="journal article" date="2022" name="Front. Microbiol.">
        <title>Mirubactin C rescues the lethal effect of cell wall biosynthesis mutations in Bacillus subtilis.</title>
        <authorList>
            <person name="Kepplinger B."/>
            <person name="Wen X."/>
            <person name="Tyler A.R."/>
            <person name="Kim B.Y."/>
            <person name="Brown J."/>
            <person name="Banks P."/>
            <person name="Dashti Y."/>
            <person name="Mackenzie E.S."/>
            <person name="Wills C."/>
            <person name="Kawai Y."/>
            <person name="Waldron K.J."/>
            <person name="Allenby N.E.E."/>
            <person name="Wu L.J."/>
            <person name="Hall M.J."/>
            <person name="Errington J."/>
        </authorList>
    </citation>
    <scope>NUCLEOTIDE SEQUENCE</scope>
    <source>
        <strain evidence="9">MDA8-470</strain>
    </source>
</reference>
<dbReference type="InterPro" id="IPR015500">
    <property type="entry name" value="Peptidase_S8_subtilisin-rel"/>
</dbReference>
<evidence type="ECO:0000256" key="7">
    <source>
        <dbReference type="SAM" id="SignalP"/>
    </source>
</evidence>
<evidence type="ECO:0000256" key="1">
    <source>
        <dbReference type="ARBA" id="ARBA00011073"/>
    </source>
</evidence>
<feature type="domain" description="Peptidase S8/S53" evidence="8">
    <location>
        <begin position="249"/>
        <end position="505"/>
    </location>
</feature>
<organism evidence="9 10">
    <name type="scientific">Streptomyces drozdowiczii</name>
    <dbReference type="NCBI Taxonomy" id="202862"/>
    <lineage>
        <taxon>Bacteria</taxon>
        <taxon>Bacillati</taxon>
        <taxon>Actinomycetota</taxon>
        <taxon>Actinomycetes</taxon>
        <taxon>Kitasatosporales</taxon>
        <taxon>Streptomycetaceae</taxon>
        <taxon>Streptomyces</taxon>
    </lineage>
</organism>
<keyword evidence="10" id="KW-1185">Reference proteome</keyword>
<dbReference type="Gene3D" id="3.50.30.30">
    <property type="match status" value="1"/>
</dbReference>
<dbReference type="Gene3D" id="3.40.50.200">
    <property type="entry name" value="Peptidase S8/S53 domain"/>
    <property type="match status" value="1"/>
</dbReference>
<dbReference type="SUPFAM" id="SSF52743">
    <property type="entry name" value="Subtilisin-like"/>
    <property type="match status" value="1"/>
</dbReference>
<gene>
    <name evidence="9" type="ORF">NEH16_26945</name>
</gene>
<evidence type="ECO:0000256" key="6">
    <source>
        <dbReference type="RuleBase" id="RU003355"/>
    </source>
</evidence>
<dbReference type="InterPro" id="IPR023827">
    <property type="entry name" value="Peptidase_S8_Asp-AS"/>
</dbReference>
<accession>A0ABY6PZ12</accession>
<evidence type="ECO:0000256" key="5">
    <source>
        <dbReference type="PROSITE-ProRule" id="PRU01240"/>
    </source>
</evidence>
<keyword evidence="2 5" id="KW-0645">Protease</keyword>
<dbReference type="Proteomes" id="UP001164963">
    <property type="component" value="Chromosome"/>
</dbReference>
<feature type="chain" id="PRO_5045268382" evidence="7">
    <location>
        <begin position="30"/>
        <end position="1268"/>
    </location>
</feature>
<dbReference type="InterPro" id="IPR036852">
    <property type="entry name" value="Peptidase_S8/S53_dom_sf"/>
</dbReference>
<keyword evidence="3 5" id="KW-0378">Hydrolase</keyword>
<evidence type="ECO:0000259" key="8">
    <source>
        <dbReference type="Pfam" id="PF00082"/>
    </source>
</evidence>
<dbReference type="InterPro" id="IPR046450">
    <property type="entry name" value="PA_dom_sf"/>
</dbReference>
<dbReference type="RefSeq" id="WP_265545440.1">
    <property type="nucleotide sequence ID" value="NZ_CP098740.1"/>
</dbReference>
<dbReference type="SUPFAM" id="SSF52025">
    <property type="entry name" value="PA domain"/>
    <property type="match status" value="1"/>
</dbReference>
<dbReference type="PANTHER" id="PTHR43399:SF4">
    <property type="entry name" value="CELL WALL-ASSOCIATED PROTEASE"/>
    <property type="match status" value="1"/>
</dbReference>
<comment type="similarity">
    <text evidence="1 5 6">Belongs to the peptidase S8 family.</text>
</comment>
<dbReference type="PROSITE" id="PS00138">
    <property type="entry name" value="SUBTILASE_SER"/>
    <property type="match status" value="1"/>
</dbReference>
<dbReference type="EMBL" id="CP098740">
    <property type="protein sequence ID" value="UZK57239.1"/>
    <property type="molecule type" value="Genomic_DNA"/>
</dbReference>
<dbReference type="InterPro" id="IPR000209">
    <property type="entry name" value="Peptidase_S8/S53_dom"/>
</dbReference>
<evidence type="ECO:0000256" key="3">
    <source>
        <dbReference type="ARBA" id="ARBA00022801"/>
    </source>
</evidence>
<dbReference type="PROSITE" id="PS00136">
    <property type="entry name" value="SUBTILASE_ASP"/>
    <property type="match status" value="1"/>
</dbReference>
<sequence length="1268" mass="130959">MRRTRPWRRTAAGLATAALLAAAVPAVSAGTPADTTRPLTDSPGRAVTVTLITGDVVEARVDGAGRVLSAALRGADGQGTDHAAATWQDGKRTYVFPQGVERLVDAGLVDDALFDIGRLVADGYDDAHTDTLPVVVEYAGGAAARGLRTAAVPGTRTTATLESIGGAGLAVSKESAADAWQKLAPSAPSAPATERSTARTAATAATAATGTVRKIWLDAKVKGTAVSGLGTPTVPLTGATTAHRAGLDGSGVKVAVLDTGVDAGHPDLAGRVAASETFVTTPATDDRTGHGTHTASTVAGTGAASHGTYAGMAPKADLLIGKVLDDDGSGSISGIVNGMEWAVDQGARIVSMSLGSDGDTACAGPGVDAVERLGDKALFVIAAGNASLHGTVSTPGCAPSALTVGAVDRKNATASFSSRGPSVDGVSAKPDLASQGVGVVAANSGGRGAQAYQEMSGTSMATPHVAGGAALLLQQHPELTPAGLKALLTSSARPTDAPVLEQGAGPMDVARAVTQPVTAPPAPLLGDFAYPQRNLDPVDRTVTLTNLTGKDVRLGLRVEDVRGDDGSRLSGFARPARTTVTVPARGTAEVPVRIDPGTRLAAGAYGTVTGRLVATGSHGVRVTVPFGVHMEVPSADLTVKGLDRHGDPASSPSAFQLFDDHRDTAKRYTLGYPEPGSTTIRVPLGTYALSGLLMTRDEPGDIGSVDSVSQLYREKLAVSGDTEVTLDARDARRISWDTERPSQSAGFAIGLALGLDDSRSLQTGYLTTVPSYVKGIYAQPAHGDDRLTFLASARQTAPRAALTVTGGRVLDSLPVQKGTEFDGKGSAPVTYIGKGTDANFAAHDLKGRIALVDAGPGGGNAFLWDQAAKRAGAVGVVAAVPDSEGRFQLTGAEGLPQATITWADSLAVRAALDEGDVSLSWSGTATDRSPYVYNLALVGHGSLPSGTQRVRDRDLAATDARYHVQGADDATYWSDVKVGAPGIPAVWAGGTTLPLHAPQQRTEYFTPAGRDGVTWTTLMRRDLGPYGGTAYDGPRELDKGRTTSQWYKSPYGPVRNTYAQPLMNRESNRLGYTIAPFGDAGGHDSTLALTDSGTRRLLIDGEPQAAVSGTFDLPGKKAEVTFQQQWQRRAGTLDRTGLAYATEWVFTTDPSDQGAQHLLIPVLDIPSDLRNSRPAGEPTTIGLGAVTDDSARPATLRKVGLEYAYGTGATVESVTGWHEARATATRDGWQVRLPGDAPAGTFVHLKVTLTDKEGARVSQTMIRAYEVR</sequence>
<evidence type="ECO:0000313" key="9">
    <source>
        <dbReference type="EMBL" id="UZK57239.1"/>
    </source>
</evidence>
<name>A0ABY6PZ12_9ACTN</name>
<keyword evidence="4 5" id="KW-0720">Serine protease</keyword>
<protein>
    <submittedName>
        <fullName evidence="9">S8 family serine peptidase</fullName>
    </submittedName>
</protein>
<feature type="active site" description="Charge relay system" evidence="5">
    <location>
        <position position="258"/>
    </location>
</feature>
<feature type="signal peptide" evidence="7">
    <location>
        <begin position="1"/>
        <end position="29"/>
    </location>
</feature>
<evidence type="ECO:0000256" key="4">
    <source>
        <dbReference type="ARBA" id="ARBA00022825"/>
    </source>
</evidence>
<dbReference type="PRINTS" id="PR00723">
    <property type="entry name" value="SUBTILISIN"/>
</dbReference>
<dbReference type="Pfam" id="PF00082">
    <property type="entry name" value="Peptidase_S8"/>
    <property type="match status" value="1"/>
</dbReference>
<evidence type="ECO:0000256" key="2">
    <source>
        <dbReference type="ARBA" id="ARBA00022670"/>
    </source>
</evidence>
<feature type="active site" description="Charge relay system" evidence="5">
    <location>
        <position position="290"/>
    </location>
</feature>
<proteinExistence type="inferred from homology"/>
<dbReference type="PANTHER" id="PTHR43399">
    <property type="entry name" value="SUBTILISIN-RELATED"/>
    <property type="match status" value="1"/>
</dbReference>
<dbReference type="InterPro" id="IPR023828">
    <property type="entry name" value="Peptidase_S8_Ser-AS"/>
</dbReference>
<dbReference type="InterPro" id="IPR051048">
    <property type="entry name" value="Peptidase_S8/S53_subtilisin"/>
</dbReference>
<dbReference type="PROSITE" id="PS51892">
    <property type="entry name" value="SUBTILASE"/>
    <property type="match status" value="1"/>
</dbReference>
<keyword evidence="7" id="KW-0732">Signal</keyword>